<reference evidence="4" key="1">
    <citation type="submission" date="2021-10" db="EMBL/GenBank/DDBJ databases">
        <title>Streptomyces nigrumlapis sp.nov.,an antimicrobial producing actinobacterium isolated from Black Gobi rocks.</title>
        <authorList>
            <person name="Wen Y."/>
            <person name="Zhang W."/>
            <person name="Liu X.G."/>
        </authorList>
    </citation>
    <scope>NUCLEOTIDE SEQUENCE</scope>
    <source>
        <strain evidence="4">ST13-2-2</strain>
    </source>
</reference>
<dbReference type="Proteomes" id="UP000830115">
    <property type="component" value="Chromosome"/>
</dbReference>
<proteinExistence type="predicted"/>
<accession>A0ABY4M2H8</accession>
<gene>
    <name evidence="4" type="ORF">K9S39_08995</name>
</gene>
<evidence type="ECO:0000256" key="2">
    <source>
        <dbReference type="SAM" id="MobiDB-lite"/>
    </source>
</evidence>
<evidence type="ECO:0000313" key="5">
    <source>
        <dbReference type="Proteomes" id="UP000830115"/>
    </source>
</evidence>
<feature type="region of interest" description="Disordered" evidence="2">
    <location>
        <begin position="1"/>
        <end position="27"/>
    </location>
</feature>
<keyword evidence="5" id="KW-1185">Reference proteome</keyword>
<name>A0ABY4M2H8_9ACTN</name>
<sequence>MRPQDSGIRPHPALRAPRPGRGHRDEGRLDQARIAGSRARHAIEHLAEQTVHHCIRACGARSLVRPAPVERILRDLTVYQRHDNDDHILATIGRAALGERHDPSFHKP</sequence>
<dbReference type="SUPFAM" id="SSF47203">
    <property type="entry name" value="Acyl-CoA dehydrogenase C-terminal domain-like"/>
    <property type="match status" value="1"/>
</dbReference>
<evidence type="ECO:0000256" key="1">
    <source>
        <dbReference type="ARBA" id="ARBA00023002"/>
    </source>
</evidence>
<dbReference type="EMBL" id="CP086322">
    <property type="protein sequence ID" value="UQA91969.1"/>
    <property type="molecule type" value="Genomic_DNA"/>
</dbReference>
<dbReference type="Gene3D" id="1.20.140.10">
    <property type="entry name" value="Butyryl-CoA Dehydrogenase, subunit A, domain 3"/>
    <property type="match status" value="1"/>
</dbReference>
<protein>
    <recommendedName>
        <fullName evidence="3">Acyl-CoA dehydrogenase C-terminal domain-containing protein</fullName>
    </recommendedName>
</protein>
<organism evidence="4 5">
    <name type="scientific">Streptomyces halobius</name>
    <dbReference type="NCBI Taxonomy" id="2879846"/>
    <lineage>
        <taxon>Bacteria</taxon>
        <taxon>Bacillati</taxon>
        <taxon>Actinomycetota</taxon>
        <taxon>Actinomycetes</taxon>
        <taxon>Kitasatosporales</taxon>
        <taxon>Streptomycetaceae</taxon>
        <taxon>Streptomyces</taxon>
    </lineage>
</organism>
<dbReference type="InterPro" id="IPR013107">
    <property type="entry name" value="Acyl-CoA_DH_C"/>
</dbReference>
<evidence type="ECO:0000259" key="3">
    <source>
        <dbReference type="Pfam" id="PF08028"/>
    </source>
</evidence>
<dbReference type="InterPro" id="IPR036250">
    <property type="entry name" value="AcylCo_DH-like_C"/>
</dbReference>
<keyword evidence="1" id="KW-0560">Oxidoreductase</keyword>
<feature type="domain" description="Acyl-CoA dehydrogenase C-terminal" evidence="3">
    <location>
        <begin position="32"/>
        <end position="82"/>
    </location>
</feature>
<dbReference type="Pfam" id="PF08028">
    <property type="entry name" value="Acyl-CoA_dh_2"/>
    <property type="match status" value="1"/>
</dbReference>
<evidence type="ECO:0000313" key="4">
    <source>
        <dbReference type="EMBL" id="UQA91969.1"/>
    </source>
</evidence>